<gene>
    <name evidence="2" type="ORF">M7I_2664</name>
</gene>
<protein>
    <submittedName>
        <fullName evidence="2">Uncharacterized protein</fullName>
    </submittedName>
</protein>
<evidence type="ECO:0000313" key="2">
    <source>
        <dbReference type="EMBL" id="EHL01331.1"/>
    </source>
</evidence>
<comment type="caution">
    <text evidence="2">The sequence shown here is derived from an EMBL/GenBank/DDBJ whole genome shotgun (WGS) entry which is preliminary data.</text>
</comment>
<proteinExistence type="predicted"/>
<feature type="compositionally biased region" description="Basic and acidic residues" evidence="1">
    <location>
        <begin position="12"/>
        <end position="28"/>
    </location>
</feature>
<feature type="compositionally biased region" description="Basic and acidic residues" evidence="1">
    <location>
        <begin position="59"/>
        <end position="78"/>
    </location>
</feature>
<dbReference type="Proteomes" id="UP000005446">
    <property type="component" value="Unassembled WGS sequence"/>
</dbReference>
<name>H0EJD8_GLAL7</name>
<dbReference type="AlphaFoldDB" id="H0EJD8"/>
<sequence length="142" mass="15162">MEKSISSNGIPKPEDRKDRNSMQKDESIVKAVENSNGTSDKALKEAANDPATHAPGGVKRKEVSDTSDSSSKRVKTESGESEPVSLEDAKVDASPPAASSRKDISQDSNDGPMNGLKAELPLKPPVKEDNRGEESEEGELDE</sequence>
<dbReference type="OrthoDB" id="25002at2759"/>
<reference evidence="2 3" key="1">
    <citation type="journal article" date="2012" name="Eukaryot. Cell">
        <title>Genome sequence of the fungus Glarea lozoyensis: the first genome sequence of a species from the Helotiaceae family.</title>
        <authorList>
            <person name="Youssar L."/>
            <person name="Gruening B.A."/>
            <person name="Erxleben A."/>
            <person name="Guenther S."/>
            <person name="Huettel W."/>
        </authorList>
    </citation>
    <scope>NUCLEOTIDE SEQUENCE [LARGE SCALE GENOMIC DNA]</scope>
    <source>
        <strain evidence="3">ATCC 74030 / MF5533</strain>
    </source>
</reference>
<organism evidence="2 3">
    <name type="scientific">Glarea lozoyensis (strain ATCC 74030 / MF5533)</name>
    <dbReference type="NCBI Taxonomy" id="1104152"/>
    <lineage>
        <taxon>Eukaryota</taxon>
        <taxon>Fungi</taxon>
        <taxon>Dikarya</taxon>
        <taxon>Ascomycota</taxon>
        <taxon>Pezizomycotina</taxon>
        <taxon>Leotiomycetes</taxon>
        <taxon>Helotiales</taxon>
        <taxon>Helotiaceae</taxon>
        <taxon>Glarea</taxon>
    </lineage>
</organism>
<evidence type="ECO:0000313" key="3">
    <source>
        <dbReference type="Proteomes" id="UP000005446"/>
    </source>
</evidence>
<accession>H0EJD8</accession>
<dbReference type="EMBL" id="AGUE01000055">
    <property type="protein sequence ID" value="EHL01331.1"/>
    <property type="molecule type" value="Genomic_DNA"/>
</dbReference>
<keyword evidence="3" id="KW-1185">Reference proteome</keyword>
<dbReference type="HOGENOM" id="CLU_1815983_0_0_1"/>
<evidence type="ECO:0000256" key="1">
    <source>
        <dbReference type="SAM" id="MobiDB-lite"/>
    </source>
</evidence>
<dbReference type="InParanoid" id="H0EJD8"/>
<feature type="region of interest" description="Disordered" evidence="1">
    <location>
        <begin position="1"/>
        <end position="142"/>
    </location>
</feature>